<proteinExistence type="predicted"/>
<reference evidence="3" key="1">
    <citation type="submission" date="2021-11" db="EMBL/GenBank/DDBJ databases">
        <title>Purpureocillium_takamizusanense_genome.</title>
        <authorList>
            <person name="Nguyen N.-H."/>
        </authorList>
    </citation>
    <scope>NUCLEOTIDE SEQUENCE</scope>
    <source>
        <strain evidence="3">PT3</strain>
    </source>
</reference>
<name>A0A9Q8QHQ9_9HYPO</name>
<dbReference type="InterPro" id="IPR000192">
    <property type="entry name" value="Aminotrans_V_dom"/>
</dbReference>
<keyword evidence="4" id="KW-1185">Reference proteome</keyword>
<evidence type="ECO:0000256" key="1">
    <source>
        <dbReference type="SAM" id="MobiDB-lite"/>
    </source>
</evidence>
<evidence type="ECO:0000313" key="3">
    <source>
        <dbReference type="EMBL" id="UNI21144.1"/>
    </source>
</evidence>
<dbReference type="Gene3D" id="3.40.640.10">
    <property type="entry name" value="Type I PLP-dependent aspartate aminotransferase-like (Major domain)"/>
    <property type="match status" value="1"/>
</dbReference>
<dbReference type="OrthoDB" id="420046at2759"/>
<dbReference type="InterPro" id="IPR015424">
    <property type="entry name" value="PyrdxlP-dep_Trfase"/>
</dbReference>
<dbReference type="SUPFAM" id="SSF53383">
    <property type="entry name" value="PLP-dependent transferases"/>
    <property type="match status" value="1"/>
</dbReference>
<evidence type="ECO:0000313" key="4">
    <source>
        <dbReference type="Proteomes" id="UP000829364"/>
    </source>
</evidence>
<protein>
    <recommendedName>
        <fullName evidence="2">Aminotransferase class V domain-containing protein</fullName>
    </recommendedName>
</protein>
<dbReference type="GeneID" id="72069109"/>
<dbReference type="EMBL" id="CP086359">
    <property type="protein sequence ID" value="UNI21144.1"/>
    <property type="molecule type" value="Genomic_DNA"/>
</dbReference>
<feature type="region of interest" description="Disordered" evidence="1">
    <location>
        <begin position="52"/>
        <end position="76"/>
    </location>
</feature>
<dbReference type="RefSeq" id="XP_047844625.1">
    <property type="nucleotide sequence ID" value="XM_047988627.1"/>
</dbReference>
<sequence>MDHDARAQNAGEGTTRRRYLGLISIIASFCPSSQHPLLQSVSKPRSFILLIGRRRPSQHTTSHPARRGSMAGSDDYSVDEARAQFPALQQQQVFFDNAGGSQVLGSVVDSIRDYFTTANVQLGASYAVGQRATARYDAAHDAGARFVNARSDEVVFGPSTTQLLRNLSLALGGPGSRLRPGDDIVVSAIDHEANVAPWVDLADRHDLVLKWWRPAAAAAAHDTNPKLLPEDLARLVGPRTRLVTFTHASNILGTITDVRAVADVAHAVGALVCVDGVAYAPHRPIDVAALGVDFYCFSWYKTYGPHVAMLYAGWAAQTHLRSLGHFFNPSATLADKLGLAGGSYELCQAVTHVVDYLGPGTGSEKWRAIEAHEHQLQAVLLDFLTARPDVTIFGVAKPDSHLRVSTVSFAVDGWDPKALVEAVEKDTRFAFRWGAFYSNRLVRDTLRLGPNGVVRVSMVHYNTLDEVKGLIKALEKVIDGKE</sequence>
<dbReference type="AlphaFoldDB" id="A0A9Q8QHQ9"/>
<dbReference type="Gene3D" id="3.90.1150.10">
    <property type="entry name" value="Aspartate Aminotransferase, domain 1"/>
    <property type="match status" value="1"/>
</dbReference>
<organism evidence="3 4">
    <name type="scientific">Purpureocillium takamizusanense</name>
    <dbReference type="NCBI Taxonomy" id="2060973"/>
    <lineage>
        <taxon>Eukaryota</taxon>
        <taxon>Fungi</taxon>
        <taxon>Dikarya</taxon>
        <taxon>Ascomycota</taxon>
        <taxon>Pezizomycotina</taxon>
        <taxon>Sordariomycetes</taxon>
        <taxon>Hypocreomycetidae</taxon>
        <taxon>Hypocreales</taxon>
        <taxon>Ophiocordycipitaceae</taxon>
        <taxon>Purpureocillium</taxon>
    </lineage>
</organism>
<dbReference type="Pfam" id="PF00266">
    <property type="entry name" value="Aminotran_5"/>
    <property type="match status" value="1"/>
</dbReference>
<dbReference type="PANTHER" id="PTHR43586:SF21">
    <property type="entry name" value="PYRIDOXAL PHOSPHATE (PLP)-DEPENDENT ASPARTATE AMINOTRANSFERASE SUPERFAMILY"/>
    <property type="match status" value="1"/>
</dbReference>
<dbReference type="InterPro" id="IPR015421">
    <property type="entry name" value="PyrdxlP-dep_Trfase_major"/>
</dbReference>
<evidence type="ECO:0000259" key="2">
    <source>
        <dbReference type="Pfam" id="PF00266"/>
    </source>
</evidence>
<accession>A0A9Q8QHQ9</accession>
<feature type="domain" description="Aminotransferase class V" evidence="2">
    <location>
        <begin position="93"/>
        <end position="469"/>
    </location>
</feature>
<gene>
    <name evidence="3" type="ORF">JDV02_007160</name>
</gene>
<dbReference type="KEGG" id="ptkz:JDV02_007160"/>
<dbReference type="PANTHER" id="PTHR43586">
    <property type="entry name" value="CYSTEINE DESULFURASE"/>
    <property type="match status" value="1"/>
</dbReference>
<dbReference type="InterPro" id="IPR015422">
    <property type="entry name" value="PyrdxlP-dep_Trfase_small"/>
</dbReference>
<dbReference type="Proteomes" id="UP000829364">
    <property type="component" value="Chromosome 6"/>
</dbReference>